<evidence type="ECO:0000313" key="3">
    <source>
        <dbReference type="Proteomes" id="UP001154282"/>
    </source>
</evidence>
<accession>A0AAV0IAX8</accession>
<keyword evidence="3" id="KW-1185">Reference proteome</keyword>
<name>A0AAV0IAX8_9ROSI</name>
<protein>
    <submittedName>
        <fullName evidence="2">Uncharacterized protein</fullName>
    </submittedName>
</protein>
<feature type="non-terminal residue" evidence="2">
    <location>
        <position position="70"/>
    </location>
</feature>
<dbReference type="EMBL" id="CAMGYJ010000003">
    <property type="protein sequence ID" value="CAI0394072.1"/>
    <property type="molecule type" value="Genomic_DNA"/>
</dbReference>
<comment type="caution">
    <text evidence="2">The sequence shown here is derived from an EMBL/GenBank/DDBJ whole genome shotgun (WGS) entry which is preliminary data.</text>
</comment>
<sequence>MTFSGTVVEPCFLNPILMVPRHTINTMLKHGQVGCNNAKFHCLSKDDQSKEQKETRPSTKQRFNNETGRR</sequence>
<dbReference type="Proteomes" id="UP001154282">
    <property type="component" value="Unassembled WGS sequence"/>
</dbReference>
<dbReference type="AlphaFoldDB" id="A0AAV0IAX8"/>
<organism evidence="2 3">
    <name type="scientific">Linum tenue</name>
    <dbReference type="NCBI Taxonomy" id="586396"/>
    <lineage>
        <taxon>Eukaryota</taxon>
        <taxon>Viridiplantae</taxon>
        <taxon>Streptophyta</taxon>
        <taxon>Embryophyta</taxon>
        <taxon>Tracheophyta</taxon>
        <taxon>Spermatophyta</taxon>
        <taxon>Magnoliopsida</taxon>
        <taxon>eudicotyledons</taxon>
        <taxon>Gunneridae</taxon>
        <taxon>Pentapetalae</taxon>
        <taxon>rosids</taxon>
        <taxon>fabids</taxon>
        <taxon>Malpighiales</taxon>
        <taxon>Linaceae</taxon>
        <taxon>Linum</taxon>
    </lineage>
</organism>
<evidence type="ECO:0000256" key="1">
    <source>
        <dbReference type="SAM" id="MobiDB-lite"/>
    </source>
</evidence>
<feature type="compositionally biased region" description="Polar residues" evidence="1">
    <location>
        <begin position="58"/>
        <end position="70"/>
    </location>
</feature>
<gene>
    <name evidence="2" type="ORF">LITE_LOCUS8187</name>
</gene>
<reference evidence="2" key="1">
    <citation type="submission" date="2022-08" db="EMBL/GenBank/DDBJ databases">
        <authorList>
            <person name="Gutierrez-Valencia J."/>
        </authorList>
    </citation>
    <scope>NUCLEOTIDE SEQUENCE</scope>
</reference>
<proteinExistence type="predicted"/>
<evidence type="ECO:0000313" key="2">
    <source>
        <dbReference type="EMBL" id="CAI0394072.1"/>
    </source>
</evidence>
<feature type="compositionally biased region" description="Basic and acidic residues" evidence="1">
    <location>
        <begin position="45"/>
        <end position="57"/>
    </location>
</feature>
<feature type="region of interest" description="Disordered" evidence="1">
    <location>
        <begin position="45"/>
        <end position="70"/>
    </location>
</feature>